<evidence type="ECO:0000313" key="5">
    <source>
        <dbReference type="Proteomes" id="UP000007264"/>
    </source>
</evidence>
<dbReference type="PANTHER" id="PTHR22904">
    <property type="entry name" value="TPR REPEAT CONTAINING PROTEIN"/>
    <property type="match status" value="1"/>
</dbReference>
<evidence type="ECO:0000256" key="3">
    <source>
        <dbReference type="SAM" id="MobiDB-lite"/>
    </source>
</evidence>
<dbReference type="GO" id="GO:0051879">
    <property type="term" value="F:Hsp90 protein binding"/>
    <property type="evidence" value="ECO:0007669"/>
    <property type="project" value="TreeGrafter"/>
</dbReference>
<evidence type="ECO:0000256" key="1">
    <source>
        <dbReference type="ARBA" id="ARBA00022737"/>
    </source>
</evidence>
<dbReference type="Proteomes" id="UP000007264">
    <property type="component" value="Unassembled WGS sequence"/>
</dbReference>
<dbReference type="InterPro" id="IPR019734">
    <property type="entry name" value="TPR_rpt"/>
</dbReference>
<gene>
    <name evidence="4" type="ORF">COCSUDRAFT_56574</name>
</gene>
<dbReference type="SMART" id="SM00028">
    <property type="entry name" value="TPR"/>
    <property type="match status" value="2"/>
</dbReference>
<dbReference type="EMBL" id="AGSI01000012">
    <property type="protein sequence ID" value="EIE21355.1"/>
    <property type="molecule type" value="Genomic_DNA"/>
</dbReference>
<dbReference type="SUPFAM" id="SSF48452">
    <property type="entry name" value="TPR-like"/>
    <property type="match status" value="1"/>
</dbReference>
<keyword evidence="1" id="KW-0677">Repeat</keyword>
<dbReference type="Gene3D" id="1.25.40.10">
    <property type="entry name" value="Tetratricopeptide repeat domain"/>
    <property type="match status" value="1"/>
</dbReference>
<evidence type="ECO:0000313" key="4">
    <source>
        <dbReference type="EMBL" id="EIE21355.1"/>
    </source>
</evidence>
<dbReference type="GeneID" id="17039339"/>
<reference evidence="4 5" key="1">
    <citation type="journal article" date="2012" name="Genome Biol.">
        <title>The genome of the polar eukaryotic microalga coccomyxa subellipsoidea reveals traits of cold adaptation.</title>
        <authorList>
            <person name="Blanc G."/>
            <person name="Agarkova I."/>
            <person name="Grimwood J."/>
            <person name="Kuo A."/>
            <person name="Brueggeman A."/>
            <person name="Dunigan D."/>
            <person name="Gurnon J."/>
            <person name="Ladunga I."/>
            <person name="Lindquist E."/>
            <person name="Lucas S."/>
            <person name="Pangilinan J."/>
            <person name="Proschold T."/>
            <person name="Salamov A."/>
            <person name="Schmutz J."/>
            <person name="Weeks D."/>
            <person name="Yamada T."/>
            <person name="Claverie J.M."/>
            <person name="Grigoriev I."/>
            <person name="Van Etten J."/>
            <person name="Lomsadze A."/>
            <person name="Borodovsky M."/>
        </authorList>
    </citation>
    <scope>NUCLEOTIDE SEQUENCE [LARGE SCALE GENOMIC DNA]</scope>
    <source>
        <strain evidence="4 5">C-169</strain>
    </source>
</reference>
<accession>I0YSI6</accession>
<comment type="caution">
    <text evidence="4">The sequence shown here is derived from an EMBL/GenBank/DDBJ whole genome shotgun (WGS) entry which is preliminary data.</text>
</comment>
<dbReference type="eggNOG" id="KOG0548">
    <property type="taxonomic scope" value="Eukaryota"/>
</dbReference>
<organism evidence="4 5">
    <name type="scientific">Coccomyxa subellipsoidea (strain C-169)</name>
    <name type="common">Green microalga</name>
    <dbReference type="NCBI Taxonomy" id="574566"/>
    <lineage>
        <taxon>Eukaryota</taxon>
        <taxon>Viridiplantae</taxon>
        <taxon>Chlorophyta</taxon>
        <taxon>core chlorophytes</taxon>
        <taxon>Trebouxiophyceae</taxon>
        <taxon>Trebouxiophyceae incertae sedis</taxon>
        <taxon>Coccomyxaceae</taxon>
        <taxon>Coccomyxa</taxon>
        <taxon>Coccomyxa subellipsoidea</taxon>
    </lineage>
</organism>
<keyword evidence="5" id="KW-1185">Reference proteome</keyword>
<feature type="compositionally biased region" description="Basic and acidic residues" evidence="3">
    <location>
        <begin position="223"/>
        <end position="257"/>
    </location>
</feature>
<dbReference type="KEGG" id="csl:COCSUDRAFT_56574"/>
<name>I0YSI6_COCSC</name>
<dbReference type="STRING" id="574566.I0YSI6"/>
<dbReference type="RefSeq" id="XP_005645899.1">
    <property type="nucleotide sequence ID" value="XM_005645842.1"/>
</dbReference>
<dbReference type="AlphaFoldDB" id="I0YSI6"/>
<protein>
    <submittedName>
        <fullName evidence="4">TPR-like protein</fullName>
    </submittedName>
</protein>
<dbReference type="OrthoDB" id="629492at2759"/>
<dbReference type="InterPro" id="IPR011990">
    <property type="entry name" value="TPR-like_helical_dom_sf"/>
</dbReference>
<keyword evidence="2" id="KW-0802">TPR repeat</keyword>
<evidence type="ECO:0000256" key="2">
    <source>
        <dbReference type="ARBA" id="ARBA00022803"/>
    </source>
</evidence>
<proteinExistence type="predicted"/>
<feature type="region of interest" description="Disordered" evidence="3">
    <location>
        <begin position="176"/>
        <end position="257"/>
    </location>
</feature>
<sequence>MATFGCAQCTKCGGYWKATADYTVSTKDRGRRKHPDNDLSIIDCSRCGCPPASHEALIAENEREAGNDSFARGQFAAAVVHYSRALAEQPHSAVLLSNRSAAYLAMRWCVFAQAEADAEKAVSLRQDWPKAHARLAAAKVGLRKFTQAAACYQLCVALAPASKEYTAALRSAQAAAAKQGSASEEPKHTPPAEQQQDLDHESNGTAPINSHERLDRVAAAQQRVKEAESSGEEWKAQEDRKRAEEEAARSARAERKRTASLLVEAAARDAAAALRVDVNASERQIRHASKTLEFK</sequence>
<dbReference type="PANTHER" id="PTHR22904:SF537">
    <property type="entry name" value="OS06G0159400 PROTEIN"/>
    <property type="match status" value="1"/>
</dbReference>